<evidence type="ECO:0000313" key="3">
    <source>
        <dbReference type="Proteomes" id="UP000220629"/>
    </source>
</evidence>
<accession>A0A2A7SGE0</accession>
<dbReference type="SMART" id="SM00829">
    <property type="entry name" value="PKS_ER"/>
    <property type="match status" value="1"/>
</dbReference>
<evidence type="ECO:0000313" key="2">
    <source>
        <dbReference type="EMBL" id="PEH42606.1"/>
    </source>
</evidence>
<dbReference type="Proteomes" id="UP000220629">
    <property type="component" value="Unassembled WGS sequence"/>
</dbReference>
<feature type="domain" description="Enoyl reductase (ER)" evidence="1">
    <location>
        <begin position="10"/>
        <end position="355"/>
    </location>
</feature>
<proteinExistence type="predicted"/>
<dbReference type="Gene3D" id="3.90.180.10">
    <property type="entry name" value="Medium-chain alcohol dehydrogenases, catalytic domain"/>
    <property type="match status" value="1"/>
</dbReference>
<dbReference type="Pfam" id="PF00107">
    <property type="entry name" value="ADH_zinc_N"/>
    <property type="match status" value="1"/>
</dbReference>
<dbReference type="InterPro" id="IPR051397">
    <property type="entry name" value="Zn-ADH-like_protein"/>
</dbReference>
<dbReference type="Gene3D" id="3.40.50.720">
    <property type="entry name" value="NAD(P)-binding Rossmann-like Domain"/>
    <property type="match status" value="1"/>
</dbReference>
<dbReference type="Pfam" id="PF08240">
    <property type="entry name" value="ADH_N"/>
    <property type="match status" value="1"/>
</dbReference>
<evidence type="ECO:0000259" key="1">
    <source>
        <dbReference type="SMART" id="SM00829"/>
    </source>
</evidence>
<dbReference type="InterPro" id="IPR013149">
    <property type="entry name" value="ADH-like_C"/>
</dbReference>
<name>A0A2A7SGE0_BURGA</name>
<organism evidence="2 3">
    <name type="scientific">Burkholderia gladioli</name>
    <name type="common">Pseudomonas marginata</name>
    <name type="synonym">Phytomonas marginata</name>
    <dbReference type="NCBI Taxonomy" id="28095"/>
    <lineage>
        <taxon>Bacteria</taxon>
        <taxon>Pseudomonadati</taxon>
        <taxon>Pseudomonadota</taxon>
        <taxon>Betaproteobacteria</taxon>
        <taxon>Burkholderiales</taxon>
        <taxon>Burkholderiaceae</taxon>
        <taxon>Burkholderia</taxon>
    </lineage>
</organism>
<reference evidence="3" key="1">
    <citation type="submission" date="2017-09" db="EMBL/GenBank/DDBJ databases">
        <title>FDA dAtabase for Regulatory Grade micrObial Sequences (FDA-ARGOS): Supporting development and validation of Infectious Disease Dx tests.</title>
        <authorList>
            <person name="Minogue T."/>
            <person name="Wolcott M."/>
            <person name="Wasieloski L."/>
            <person name="Aguilar W."/>
            <person name="Moore D."/>
            <person name="Tallon L."/>
            <person name="Sadzewicz L."/>
            <person name="Ott S."/>
            <person name="Zhao X."/>
            <person name="Nagaraj S."/>
            <person name="Vavikolanu K."/>
            <person name="Aluvathingal J."/>
            <person name="Nadendla S."/>
            <person name="Sichtig H."/>
        </authorList>
    </citation>
    <scope>NUCLEOTIDE SEQUENCE [LARGE SCALE GENOMIC DNA]</scope>
    <source>
        <strain evidence="3">FDAARGOS_390</strain>
    </source>
</reference>
<comment type="caution">
    <text evidence="2">The sequence shown here is derived from an EMBL/GenBank/DDBJ whole genome shotgun (WGS) entry which is preliminary data.</text>
</comment>
<dbReference type="SUPFAM" id="SSF50129">
    <property type="entry name" value="GroES-like"/>
    <property type="match status" value="1"/>
</dbReference>
<dbReference type="PANTHER" id="PTHR43677:SF4">
    <property type="entry name" value="QUINONE OXIDOREDUCTASE-LIKE PROTEIN 2"/>
    <property type="match status" value="1"/>
</dbReference>
<sequence>MKAWQLDRLGGALALVDRPVPEARPGSVVVRMQCSVLMSYMRDYVEGRLPVYRVPARPFVPGGNGVGTIHAVGAGVWHLQAGQRVVISPHLVAPENVVDPAQMLLGVTTVNEAGLRMQQDWPDGTLAEYALLPASAVTPADAVPDLDAGALATSMRYTVPYGGLLKGRLAAGETVLISGATGAYGSAAVRLALAMGAARVIAFGRDAGKLRHLAQATGARVTPVVATGEMAGDVAALRAASQGAGIQLGFDMVGNARDPNLTLASLRSLAFGGRLVLMGTMAVPLPLPYTEVMMNGWEILGQFMYPRDAYRRLLTLIGSGLLPSDAIRAIDFPLAELPAAIDAAAGATASECVVIDHRA</sequence>
<protein>
    <submittedName>
        <fullName evidence="2">Alcohol dehydrogenase</fullName>
    </submittedName>
</protein>
<dbReference type="SUPFAM" id="SSF51735">
    <property type="entry name" value="NAD(P)-binding Rossmann-fold domains"/>
    <property type="match status" value="1"/>
</dbReference>
<gene>
    <name evidence="2" type="ORF">CRM94_10830</name>
</gene>
<dbReference type="PANTHER" id="PTHR43677">
    <property type="entry name" value="SHORT-CHAIN DEHYDROGENASE/REDUCTASE"/>
    <property type="match status" value="1"/>
</dbReference>
<dbReference type="InterPro" id="IPR036291">
    <property type="entry name" value="NAD(P)-bd_dom_sf"/>
</dbReference>
<dbReference type="AlphaFoldDB" id="A0A2A7SGE0"/>
<dbReference type="EMBL" id="PDDY01000001">
    <property type="protein sequence ID" value="PEH42606.1"/>
    <property type="molecule type" value="Genomic_DNA"/>
</dbReference>
<dbReference type="RefSeq" id="WP_098152429.1">
    <property type="nucleotide sequence ID" value="NZ_CADEWA010000017.1"/>
</dbReference>
<dbReference type="InterPro" id="IPR020843">
    <property type="entry name" value="ER"/>
</dbReference>
<dbReference type="GO" id="GO:0016491">
    <property type="term" value="F:oxidoreductase activity"/>
    <property type="evidence" value="ECO:0007669"/>
    <property type="project" value="InterPro"/>
</dbReference>
<dbReference type="InterPro" id="IPR011032">
    <property type="entry name" value="GroES-like_sf"/>
</dbReference>
<dbReference type="InterPro" id="IPR013154">
    <property type="entry name" value="ADH-like_N"/>
</dbReference>